<accession>A0AAV2PNG1</accession>
<feature type="region of interest" description="Disordered" evidence="1">
    <location>
        <begin position="408"/>
        <end position="486"/>
    </location>
</feature>
<dbReference type="EMBL" id="CAXKWB010000722">
    <property type="protein sequence ID" value="CAL4062088.1"/>
    <property type="molecule type" value="Genomic_DNA"/>
</dbReference>
<evidence type="ECO:0000313" key="2">
    <source>
        <dbReference type="EMBL" id="CAL4062088.1"/>
    </source>
</evidence>
<organism evidence="2 3">
    <name type="scientific">Meganyctiphanes norvegica</name>
    <name type="common">Northern krill</name>
    <name type="synonym">Thysanopoda norvegica</name>
    <dbReference type="NCBI Taxonomy" id="48144"/>
    <lineage>
        <taxon>Eukaryota</taxon>
        <taxon>Metazoa</taxon>
        <taxon>Ecdysozoa</taxon>
        <taxon>Arthropoda</taxon>
        <taxon>Crustacea</taxon>
        <taxon>Multicrustacea</taxon>
        <taxon>Malacostraca</taxon>
        <taxon>Eumalacostraca</taxon>
        <taxon>Eucarida</taxon>
        <taxon>Euphausiacea</taxon>
        <taxon>Euphausiidae</taxon>
        <taxon>Meganyctiphanes</taxon>
    </lineage>
</organism>
<keyword evidence="3" id="KW-1185">Reference proteome</keyword>
<feature type="compositionally biased region" description="Acidic residues" evidence="1">
    <location>
        <begin position="316"/>
        <end position="325"/>
    </location>
</feature>
<protein>
    <submittedName>
        <fullName evidence="2">Uncharacterized protein</fullName>
    </submittedName>
</protein>
<proteinExistence type="predicted"/>
<feature type="region of interest" description="Disordered" evidence="1">
    <location>
        <begin position="92"/>
        <end position="111"/>
    </location>
</feature>
<feature type="compositionally biased region" description="Acidic residues" evidence="1">
    <location>
        <begin position="445"/>
        <end position="465"/>
    </location>
</feature>
<reference evidence="2 3" key="1">
    <citation type="submission" date="2024-05" db="EMBL/GenBank/DDBJ databases">
        <authorList>
            <person name="Wallberg A."/>
        </authorList>
    </citation>
    <scope>NUCLEOTIDE SEQUENCE [LARGE SCALE GENOMIC DNA]</scope>
</reference>
<dbReference type="AlphaFoldDB" id="A0AAV2PNG1"/>
<feature type="non-terminal residue" evidence="2">
    <location>
        <position position="486"/>
    </location>
</feature>
<evidence type="ECO:0000256" key="1">
    <source>
        <dbReference type="SAM" id="MobiDB-lite"/>
    </source>
</evidence>
<name>A0AAV2PNG1_MEGNR</name>
<feature type="compositionally biased region" description="Basic residues" evidence="1">
    <location>
        <begin position="298"/>
        <end position="308"/>
    </location>
</feature>
<evidence type="ECO:0000313" key="3">
    <source>
        <dbReference type="Proteomes" id="UP001497623"/>
    </source>
</evidence>
<feature type="region of interest" description="Disordered" evidence="1">
    <location>
        <begin position="281"/>
        <end position="393"/>
    </location>
</feature>
<feature type="compositionally biased region" description="Polar residues" evidence="1">
    <location>
        <begin position="476"/>
        <end position="486"/>
    </location>
</feature>
<gene>
    <name evidence="2" type="ORF">MNOR_LOCUS2387</name>
</gene>
<comment type="caution">
    <text evidence="2">The sequence shown here is derived from an EMBL/GenBank/DDBJ whole genome shotgun (WGS) entry which is preliminary data.</text>
</comment>
<sequence length="486" mass="55156">MSKLKVPKWARHSAQSQRRAIEEQLSIECIWKPMAAMMKEKSIDKLYWNPCVYNSNLTQITTQAVKTSPKQSGSVRMMDQDNNESRICDVNVEKPQESKDNVSSQSMEDELGNTFKIRKKKLSSSRRGSKSIADDSFTENIEEDNPYLYSYNLKQVTTQSVKTSPTQLGSVRMMKLIRSQGMVKHPVYGSTIEVKIKVRKKKKRPSSRRKGRLKVNKCITKEMIQGRTSAKEVNSSAYCQDDSECNSRIVSEALLECDELEDHDDNESKIHEIVEISHENKTVVSPQSVEEEQEKTAKVRRKTFRSSRARAISDDSITENVEEDNGSTVKVRKKKLSSSRSRDKLWAQKNNGSTAKEDNTCAFCQDDSEHNPRVVSESAPDDDDECGNQDNNESRICGLKVEKPHECKNNVSSQSMEEEPGNTVKVRKMKLSSSRRGSKSIADDSITENIEEDDSITQNIGEDDGSIDKVRKRKVSTTSTRKILWT</sequence>
<dbReference type="Proteomes" id="UP001497623">
    <property type="component" value="Unassembled WGS sequence"/>
</dbReference>